<proteinExistence type="predicted"/>
<gene>
    <name evidence="2" type="ORF">ERJ70_14200</name>
</gene>
<protein>
    <submittedName>
        <fullName evidence="2">Uncharacterized protein</fullName>
    </submittedName>
</protein>
<feature type="transmembrane region" description="Helical" evidence="1">
    <location>
        <begin position="36"/>
        <end position="53"/>
    </location>
</feature>
<evidence type="ECO:0000313" key="2">
    <source>
        <dbReference type="EMBL" id="QTN00349.1"/>
    </source>
</evidence>
<evidence type="ECO:0000313" key="3">
    <source>
        <dbReference type="Proteomes" id="UP000665043"/>
    </source>
</evidence>
<organism evidence="2 3">
    <name type="scientific">Sediminibacillus dalangtanensis</name>
    <dbReference type="NCBI Taxonomy" id="2729421"/>
    <lineage>
        <taxon>Bacteria</taxon>
        <taxon>Bacillati</taxon>
        <taxon>Bacillota</taxon>
        <taxon>Bacilli</taxon>
        <taxon>Bacillales</taxon>
        <taxon>Bacillaceae</taxon>
        <taxon>Sediminibacillus</taxon>
    </lineage>
</organism>
<dbReference type="Proteomes" id="UP000665043">
    <property type="component" value="Chromosome"/>
</dbReference>
<accession>A0ABX7VXS9</accession>
<keyword evidence="1" id="KW-0472">Membrane</keyword>
<keyword evidence="3" id="KW-1185">Reference proteome</keyword>
<dbReference type="EMBL" id="CP046956">
    <property type="protein sequence ID" value="QTN00349.1"/>
    <property type="molecule type" value="Genomic_DNA"/>
</dbReference>
<keyword evidence="1" id="KW-1133">Transmembrane helix</keyword>
<evidence type="ECO:0000256" key="1">
    <source>
        <dbReference type="SAM" id="Phobius"/>
    </source>
</evidence>
<name>A0ABX7VXS9_9BACI</name>
<feature type="transmembrane region" description="Helical" evidence="1">
    <location>
        <begin position="73"/>
        <end position="93"/>
    </location>
</feature>
<keyword evidence="1" id="KW-0812">Transmembrane</keyword>
<reference evidence="2 3" key="1">
    <citation type="submission" date="2019-12" db="EMBL/GenBank/DDBJ databases">
        <title>The whole genome sequencing of a strain isolated from a Mars analog, Dalangtan Playa.</title>
        <authorList>
            <person name="Huang T."/>
        </authorList>
    </citation>
    <scope>NUCLEOTIDE SEQUENCE [LARGE SCALE GENOMIC DNA]</scope>
    <source>
        <strain evidence="2 3">DP4-553-S</strain>
    </source>
</reference>
<feature type="transmembrane region" description="Helical" evidence="1">
    <location>
        <begin position="9"/>
        <end position="30"/>
    </location>
</feature>
<sequence length="95" mass="11004">MMTEEKKKLYFYTGLGYIGVFLVAFIGLRFILASDFIGQFLALLTILALVSYIRYAESELPFTRKEKRVFTGIYYILLLIIVVIGAFLIYIKINM</sequence>